<keyword evidence="2 3" id="KW-0175">Coiled coil</keyword>
<dbReference type="EMBL" id="CAIJEN010000013">
    <property type="protein sequence ID" value="CAD0091574.1"/>
    <property type="molecule type" value="Genomic_DNA"/>
</dbReference>
<evidence type="ECO:0000256" key="4">
    <source>
        <dbReference type="SAM" id="MobiDB-lite"/>
    </source>
</evidence>
<dbReference type="Pfam" id="PF11559">
    <property type="entry name" value="ADIP"/>
    <property type="match status" value="1"/>
</dbReference>
<feature type="compositionally biased region" description="Acidic residues" evidence="4">
    <location>
        <begin position="535"/>
        <end position="547"/>
    </location>
</feature>
<feature type="compositionally biased region" description="Basic residues" evidence="4">
    <location>
        <begin position="554"/>
        <end position="570"/>
    </location>
</feature>
<evidence type="ECO:0000313" key="6">
    <source>
        <dbReference type="Proteomes" id="UP000716446"/>
    </source>
</evidence>
<feature type="compositionally biased region" description="Acidic residues" evidence="4">
    <location>
        <begin position="498"/>
        <end position="512"/>
    </location>
</feature>
<evidence type="ECO:0008006" key="7">
    <source>
        <dbReference type="Google" id="ProtNLM"/>
    </source>
</evidence>
<evidence type="ECO:0000256" key="3">
    <source>
        <dbReference type="SAM" id="Coils"/>
    </source>
</evidence>
<comment type="similarity">
    <text evidence="1">Belongs to the ADIP family.</text>
</comment>
<name>A0A9N8JNF9_9PEZI</name>
<dbReference type="Proteomes" id="UP000716446">
    <property type="component" value="Unassembled WGS sequence"/>
</dbReference>
<accession>A0A9N8JNF9</accession>
<feature type="coiled-coil region" evidence="3">
    <location>
        <begin position="81"/>
        <end position="129"/>
    </location>
</feature>
<feature type="compositionally biased region" description="Basic and acidic residues" evidence="4">
    <location>
        <begin position="358"/>
        <end position="367"/>
    </location>
</feature>
<feature type="compositionally biased region" description="Low complexity" evidence="4">
    <location>
        <begin position="475"/>
        <end position="485"/>
    </location>
</feature>
<feature type="region of interest" description="Disordered" evidence="4">
    <location>
        <begin position="349"/>
        <end position="404"/>
    </location>
</feature>
<protein>
    <recommendedName>
        <fullName evidence="7">NIMA interactive protein</fullName>
    </recommendedName>
</protein>
<evidence type="ECO:0000256" key="2">
    <source>
        <dbReference type="ARBA" id="ARBA00023054"/>
    </source>
</evidence>
<feature type="region of interest" description="Disordered" evidence="4">
    <location>
        <begin position="449"/>
        <end position="584"/>
    </location>
</feature>
<evidence type="ECO:0000256" key="1">
    <source>
        <dbReference type="ARBA" id="ARBA00009291"/>
    </source>
</evidence>
<reference evidence="5" key="1">
    <citation type="submission" date="2020-06" db="EMBL/GenBank/DDBJ databases">
        <authorList>
            <person name="Onetto C."/>
        </authorList>
    </citation>
    <scope>NUCLEOTIDE SEQUENCE</scope>
</reference>
<feature type="compositionally biased region" description="Low complexity" evidence="4">
    <location>
        <begin position="520"/>
        <end position="530"/>
    </location>
</feature>
<evidence type="ECO:0000313" key="5">
    <source>
        <dbReference type="EMBL" id="CAD0091574.1"/>
    </source>
</evidence>
<proteinExistence type="inferred from homology"/>
<dbReference type="InterPro" id="IPR021622">
    <property type="entry name" value="Afadin/alpha-actinin-bd"/>
</dbReference>
<keyword evidence="6" id="KW-1185">Reference proteome</keyword>
<comment type="caution">
    <text evidence="5">The sequence shown here is derived from an EMBL/GenBank/DDBJ whole genome shotgun (WGS) entry which is preliminary data.</text>
</comment>
<dbReference type="AlphaFoldDB" id="A0A9N8JNF9"/>
<feature type="compositionally biased region" description="Acidic residues" evidence="4">
    <location>
        <begin position="575"/>
        <end position="584"/>
    </location>
</feature>
<sequence length="584" mass="65216">MDHDTLNTASTYLNNLLLARGLLRDSKALDFAKPTRETRAQIINLVHDLLLRRDRDQENREQISLTLRTLRTDQTRKDGDLERLQTRLDTRERSLLQAQTEARNAKIEMRKLESTTKALNDQLGRLKASVSQIKTQCANDVRKRDTHIERLKSHLQGQQRGNKGGLVAPSISVGGRGPHSFNTSVRDISDPEYNLKQETTDFLTQLSSGLSDENDALIEMIRGTLVTLRELLGVPEQNLDNTVDGMENEDGTLGFAHGSLAEELESMLDTLKTVLTNPNFVSMDEVEARDDEIARLREGWDQMEARWRDLLYMMNGWCTRLEKSGDTINLEELKKGLGLGVGLEAPPTAQKLRASQHARSDSDHDSAIHTLSPTPSEGLPAPPSTVKSQRSIDPPEFFNLNPRGQRTLNKMSHNVQSPRKVAFAMDASENTDPAEPTPGRLDSPAFVKASANRSSLPTRRQLDLTPSAGSHYRLPSRSRGSSPPRRLADSPSENLPQQEDEDVQEEEDPEMSVEEKLRLAQAEAEAAGGAQDRGLDEDSQLNIDLDEEMSKVRSPAKKTKIQGRPKRRKSTLSPEELEDLLGLE</sequence>
<organism evidence="5 6">
    <name type="scientific">Aureobasidium vineae</name>
    <dbReference type="NCBI Taxonomy" id="2773715"/>
    <lineage>
        <taxon>Eukaryota</taxon>
        <taxon>Fungi</taxon>
        <taxon>Dikarya</taxon>
        <taxon>Ascomycota</taxon>
        <taxon>Pezizomycotina</taxon>
        <taxon>Dothideomycetes</taxon>
        <taxon>Dothideomycetidae</taxon>
        <taxon>Dothideales</taxon>
        <taxon>Saccotheciaceae</taxon>
        <taxon>Aureobasidium</taxon>
    </lineage>
</organism>
<gene>
    <name evidence="5" type="ORF">AWRI4619_LOCUS6764</name>
</gene>